<protein>
    <submittedName>
        <fullName evidence="2">Uncharacterized protein</fullName>
    </submittedName>
</protein>
<evidence type="ECO:0000256" key="1">
    <source>
        <dbReference type="SAM" id="Phobius"/>
    </source>
</evidence>
<dbReference type="Proteomes" id="UP000321332">
    <property type="component" value="Chromosome"/>
</dbReference>
<accession>A0AAE6IKI8</accession>
<sequence>MSESKQFVMKYILARVIVSMIIFIVFVGIFLLAYYQNWHLGITVTVVVILLIAVNISYVWLFWQQRKQNLTNEEDE</sequence>
<evidence type="ECO:0000313" key="2">
    <source>
        <dbReference type="EMBL" id="QEA33893.1"/>
    </source>
</evidence>
<keyword evidence="1" id="KW-1133">Transmembrane helix</keyword>
<evidence type="ECO:0000313" key="3">
    <source>
        <dbReference type="Proteomes" id="UP000321332"/>
    </source>
</evidence>
<feature type="transmembrane region" description="Helical" evidence="1">
    <location>
        <begin position="40"/>
        <end position="63"/>
    </location>
</feature>
<keyword evidence="1" id="KW-0812">Transmembrane</keyword>
<proteinExistence type="predicted"/>
<reference evidence="2 3" key="1">
    <citation type="submission" date="2019-06" db="EMBL/GenBank/DDBJ databases">
        <title>Genome analyses of bacteria isolated from kimchi.</title>
        <authorList>
            <person name="Lee S."/>
            <person name="Ahn S."/>
            <person name="Roh S."/>
        </authorList>
    </citation>
    <scope>NUCLEOTIDE SEQUENCE [LARGE SCALE GENOMIC DNA]</scope>
    <source>
        <strain evidence="2 3">CBA3620</strain>
    </source>
</reference>
<dbReference type="EMBL" id="CP042374">
    <property type="protein sequence ID" value="QEA33893.1"/>
    <property type="molecule type" value="Genomic_DNA"/>
</dbReference>
<dbReference type="AlphaFoldDB" id="A0AAE6IKI8"/>
<name>A0AAE6IKI8_LEUCA</name>
<organism evidence="2 3">
    <name type="scientific">Leuconostoc carnosum</name>
    <dbReference type="NCBI Taxonomy" id="1252"/>
    <lineage>
        <taxon>Bacteria</taxon>
        <taxon>Bacillati</taxon>
        <taxon>Bacillota</taxon>
        <taxon>Bacilli</taxon>
        <taxon>Lactobacillales</taxon>
        <taxon>Lactobacillaceae</taxon>
        <taxon>Leuconostoc</taxon>
    </lineage>
</organism>
<dbReference type="OMA" id="FTWLFWQ"/>
<dbReference type="GeneID" id="61187504"/>
<keyword evidence="1" id="KW-0472">Membrane</keyword>
<dbReference type="RefSeq" id="WP_014974674.1">
    <property type="nucleotide sequence ID" value="NZ_CP042374.1"/>
</dbReference>
<feature type="transmembrane region" description="Helical" evidence="1">
    <location>
        <begin position="12"/>
        <end position="34"/>
    </location>
</feature>
<gene>
    <name evidence="2" type="ORF">FGL89_07055</name>
</gene>